<comment type="caution">
    <text evidence="15">The sequence shown here is derived from an EMBL/GenBank/DDBJ whole genome shotgun (WGS) entry which is preliminary data.</text>
</comment>
<evidence type="ECO:0000256" key="12">
    <source>
        <dbReference type="RuleBase" id="RU003832"/>
    </source>
</evidence>
<keyword evidence="9 12" id="KW-0333">Golgi apparatus</keyword>
<dbReference type="Pfam" id="PF00852">
    <property type="entry name" value="Glyco_transf_10"/>
    <property type="match status" value="1"/>
</dbReference>
<protein>
    <recommendedName>
        <fullName evidence="12">Fucosyltransferase</fullName>
        <ecNumber evidence="12">2.4.1.-</ecNumber>
    </recommendedName>
</protein>
<evidence type="ECO:0000256" key="6">
    <source>
        <dbReference type="ARBA" id="ARBA00022692"/>
    </source>
</evidence>
<gene>
    <name evidence="15" type="ORF">EB796_012669</name>
</gene>
<dbReference type="PANTHER" id="PTHR48438:SF1">
    <property type="entry name" value="ALPHA-(1,3)-FUCOSYLTRANSFERASE C-RELATED"/>
    <property type="match status" value="1"/>
</dbReference>
<organism evidence="15 16">
    <name type="scientific">Bugula neritina</name>
    <name type="common">Brown bryozoan</name>
    <name type="synonym">Sertularia neritina</name>
    <dbReference type="NCBI Taxonomy" id="10212"/>
    <lineage>
        <taxon>Eukaryota</taxon>
        <taxon>Metazoa</taxon>
        <taxon>Spiralia</taxon>
        <taxon>Lophotrochozoa</taxon>
        <taxon>Bryozoa</taxon>
        <taxon>Gymnolaemata</taxon>
        <taxon>Cheilostomatida</taxon>
        <taxon>Flustrina</taxon>
        <taxon>Buguloidea</taxon>
        <taxon>Bugulidae</taxon>
        <taxon>Bugula</taxon>
    </lineage>
</organism>
<keyword evidence="5 12" id="KW-0808">Transferase</keyword>
<evidence type="ECO:0000256" key="5">
    <source>
        <dbReference type="ARBA" id="ARBA00022679"/>
    </source>
</evidence>
<dbReference type="InterPro" id="IPR001503">
    <property type="entry name" value="Glyco_trans_10"/>
</dbReference>
<keyword evidence="11" id="KW-0325">Glycoprotein</keyword>
<evidence type="ECO:0000256" key="8">
    <source>
        <dbReference type="ARBA" id="ARBA00022989"/>
    </source>
</evidence>
<evidence type="ECO:0000256" key="3">
    <source>
        <dbReference type="ARBA" id="ARBA00008919"/>
    </source>
</evidence>
<comment type="pathway">
    <text evidence="2">Protein modification; protein glycosylation.</text>
</comment>
<comment type="similarity">
    <text evidence="3 12">Belongs to the glycosyltransferase 10 family.</text>
</comment>
<accession>A0A7J7JT00</accession>
<dbReference type="FunFam" id="3.40.50.11660:FF:000004">
    <property type="entry name" value="Glycoprotein 3-alpha-L-fucosyltransferase A"/>
    <property type="match status" value="1"/>
</dbReference>
<proteinExistence type="inferred from homology"/>
<keyword evidence="4 12" id="KW-0328">Glycosyltransferase</keyword>
<keyword evidence="7" id="KW-0735">Signal-anchor</keyword>
<evidence type="ECO:0000256" key="10">
    <source>
        <dbReference type="ARBA" id="ARBA00023136"/>
    </source>
</evidence>
<evidence type="ECO:0000256" key="2">
    <source>
        <dbReference type="ARBA" id="ARBA00004922"/>
    </source>
</evidence>
<evidence type="ECO:0000256" key="7">
    <source>
        <dbReference type="ARBA" id="ARBA00022968"/>
    </source>
</evidence>
<feature type="domain" description="Fucosyltransferase N-terminal" evidence="14">
    <location>
        <begin position="141"/>
        <end position="266"/>
    </location>
</feature>
<keyword evidence="16" id="KW-1185">Reference proteome</keyword>
<dbReference type="InterPro" id="IPR055270">
    <property type="entry name" value="Glyco_tran_10_C"/>
</dbReference>
<evidence type="ECO:0000259" key="13">
    <source>
        <dbReference type="Pfam" id="PF00852"/>
    </source>
</evidence>
<evidence type="ECO:0000256" key="1">
    <source>
        <dbReference type="ARBA" id="ARBA00004323"/>
    </source>
</evidence>
<evidence type="ECO:0000259" key="14">
    <source>
        <dbReference type="Pfam" id="PF17039"/>
    </source>
</evidence>
<keyword evidence="6 12" id="KW-0812">Transmembrane</keyword>
<dbReference type="SUPFAM" id="SSF53756">
    <property type="entry name" value="UDP-Glycosyltransferase/glycogen phosphorylase"/>
    <property type="match status" value="1"/>
</dbReference>
<dbReference type="OrthoDB" id="8057859at2759"/>
<dbReference type="UniPathway" id="UPA00378"/>
<keyword evidence="8 12" id="KW-1133">Transmembrane helix</keyword>
<feature type="domain" description="Fucosyltransferase C-terminal" evidence="13">
    <location>
        <begin position="288"/>
        <end position="469"/>
    </location>
</feature>
<dbReference type="GO" id="GO:0032580">
    <property type="term" value="C:Golgi cisterna membrane"/>
    <property type="evidence" value="ECO:0007669"/>
    <property type="project" value="UniProtKB-SubCell"/>
</dbReference>
<dbReference type="InterPro" id="IPR031481">
    <property type="entry name" value="Glyco_tran_10_N"/>
</dbReference>
<evidence type="ECO:0000313" key="15">
    <source>
        <dbReference type="EMBL" id="KAF6029025.1"/>
    </source>
</evidence>
<dbReference type="EMBL" id="VXIV02001863">
    <property type="protein sequence ID" value="KAF6029025.1"/>
    <property type="molecule type" value="Genomic_DNA"/>
</dbReference>
<dbReference type="GO" id="GO:0000139">
    <property type="term" value="C:Golgi membrane"/>
    <property type="evidence" value="ECO:0007669"/>
    <property type="project" value="UniProtKB-SubCell"/>
</dbReference>
<dbReference type="Pfam" id="PF17039">
    <property type="entry name" value="Glyco_tran_10_N"/>
    <property type="match status" value="1"/>
</dbReference>
<dbReference type="GO" id="GO:0008417">
    <property type="term" value="F:fucosyltransferase activity"/>
    <property type="evidence" value="ECO:0007669"/>
    <property type="project" value="InterPro"/>
</dbReference>
<keyword evidence="10 12" id="KW-0472">Membrane</keyword>
<name>A0A7J7JT00_BUGNE</name>
<evidence type="ECO:0000256" key="4">
    <source>
        <dbReference type="ARBA" id="ARBA00022676"/>
    </source>
</evidence>
<evidence type="ECO:0000256" key="9">
    <source>
        <dbReference type="ARBA" id="ARBA00023034"/>
    </source>
</evidence>
<dbReference type="EC" id="2.4.1.-" evidence="12"/>
<dbReference type="Proteomes" id="UP000593567">
    <property type="component" value="Unassembled WGS sequence"/>
</dbReference>
<evidence type="ECO:0000313" key="16">
    <source>
        <dbReference type="Proteomes" id="UP000593567"/>
    </source>
</evidence>
<sequence length="485" mass="55738">MPQKCFKWILAIGVLLSTNYLTMIYFTAVEPTPFTPTLPKGKRMATAKHASFPYNANYYQKKPGNINLVNVKPPTVKPSTQSEDKTLYALQANKTETIQPNVPATKTPVNKLPLYKPPVNKLSTPQLKKSIPAKAETQSNETKLILAWTSLTAQKPLWGIKPWTFRHCAYSQCEITGNRSLLDSADLLLFRIRELKPNLKITPYRTYVNAIDFTDLPVHHKAGQMWMDINQESPVYTHADEELLPLQNRFNLSSNYLLNSDYSISYIPTVRLKNSSKSLKSIIDYSAGKTKMALWFVSHCQAASGRDEYVKELQKYISVDIFGMGNCSGKSDGCSPGNVTCYNELRSKYKFYLAFENSICKEYITEKFWNTLASGSYNIPIALGASVEEYKRFAPPNSFLHTRNFTSIRLLAEFMHKLDKDMSAYNSYHRWRESHEIVPRYHEESLQCYMCRQAHLKQDGKAEYKDISKYWSRKNHCDLEPEPIR</sequence>
<comment type="subcellular location">
    <subcellularLocation>
        <location evidence="1">Golgi apparatus membrane</location>
        <topology evidence="1">Single-pass type II membrane protein</topology>
    </subcellularLocation>
    <subcellularLocation>
        <location evidence="12">Golgi apparatus</location>
        <location evidence="12">Golgi stack membrane</location>
        <topology evidence="12">Single-pass type II membrane protein</topology>
    </subcellularLocation>
</comment>
<dbReference type="InterPro" id="IPR038577">
    <property type="entry name" value="GT10-like_C_sf"/>
</dbReference>
<reference evidence="15" key="1">
    <citation type="submission" date="2020-06" db="EMBL/GenBank/DDBJ databases">
        <title>Draft genome of Bugula neritina, a colonial animal packing powerful symbionts and potential medicines.</title>
        <authorList>
            <person name="Rayko M."/>
        </authorList>
    </citation>
    <scope>NUCLEOTIDE SEQUENCE [LARGE SCALE GENOMIC DNA]</scope>
    <source>
        <strain evidence="15">Kwan_BN1</strain>
    </source>
</reference>
<evidence type="ECO:0000256" key="11">
    <source>
        <dbReference type="ARBA" id="ARBA00023180"/>
    </source>
</evidence>
<dbReference type="AlphaFoldDB" id="A0A7J7JT00"/>
<feature type="transmembrane region" description="Helical" evidence="12">
    <location>
        <begin position="7"/>
        <end position="28"/>
    </location>
</feature>
<dbReference type="Gene3D" id="3.40.50.11660">
    <property type="entry name" value="Glycosyl transferase family 10, C-terminal domain"/>
    <property type="match status" value="1"/>
</dbReference>
<dbReference type="PANTHER" id="PTHR48438">
    <property type="entry name" value="ALPHA-(1,3)-FUCOSYLTRANSFERASE C-RELATED"/>
    <property type="match status" value="1"/>
</dbReference>